<comment type="caution">
    <text evidence="1">The sequence shown here is derived from an EMBL/GenBank/DDBJ whole genome shotgun (WGS) entry which is preliminary data.</text>
</comment>
<evidence type="ECO:0000313" key="1">
    <source>
        <dbReference type="EMBL" id="CAF1494015.1"/>
    </source>
</evidence>
<dbReference type="Proteomes" id="UP000663870">
    <property type="component" value="Unassembled WGS sequence"/>
</dbReference>
<accession>A0A815SW33</accession>
<evidence type="ECO:0000313" key="3">
    <source>
        <dbReference type="Proteomes" id="UP000663854"/>
    </source>
</evidence>
<sequence>MTQYVELRVRRENARLVIPDSQDSKIADPIVGYAQEPLLPLGDACKPLVPIVFNILGYVSNALERTSKNPSDGLTSDESASIYLYTMEWNDEHRSVYSILNETLRTADREHLQP</sequence>
<proteinExistence type="predicted"/>
<keyword evidence="4" id="KW-1185">Reference proteome</keyword>
<feature type="non-terminal residue" evidence="1">
    <location>
        <position position="114"/>
    </location>
</feature>
<evidence type="ECO:0000313" key="4">
    <source>
        <dbReference type="Proteomes" id="UP000663870"/>
    </source>
</evidence>
<gene>
    <name evidence="2" type="ORF">JXQ802_LOCUS54817</name>
    <name evidence="1" type="ORF">PYM288_LOCUS38322</name>
</gene>
<dbReference type="Proteomes" id="UP000663854">
    <property type="component" value="Unassembled WGS sequence"/>
</dbReference>
<dbReference type="AlphaFoldDB" id="A0A815SW33"/>
<dbReference type="EMBL" id="CAJNOH010009185">
    <property type="protein sequence ID" value="CAF1494015.1"/>
    <property type="molecule type" value="Genomic_DNA"/>
</dbReference>
<evidence type="ECO:0000313" key="2">
    <source>
        <dbReference type="EMBL" id="CAF1652719.1"/>
    </source>
</evidence>
<organism evidence="1 3">
    <name type="scientific">Rotaria sordida</name>
    <dbReference type="NCBI Taxonomy" id="392033"/>
    <lineage>
        <taxon>Eukaryota</taxon>
        <taxon>Metazoa</taxon>
        <taxon>Spiralia</taxon>
        <taxon>Gnathifera</taxon>
        <taxon>Rotifera</taxon>
        <taxon>Eurotatoria</taxon>
        <taxon>Bdelloidea</taxon>
        <taxon>Philodinida</taxon>
        <taxon>Philodinidae</taxon>
        <taxon>Rotaria</taxon>
    </lineage>
</organism>
<name>A0A815SW33_9BILA</name>
<dbReference type="EMBL" id="CAJNOL010010936">
    <property type="protein sequence ID" value="CAF1652719.1"/>
    <property type="molecule type" value="Genomic_DNA"/>
</dbReference>
<protein>
    <submittedName>
        <fullName evidence="1">Uncharacterized protein</fullName>
    </submittedName>
</protein>
<reference evidence="1" key="1">
    <citation type="submission" date="2021-02" db="EMBL/GenBank/DDBJ databases">
        <authorList>
            <person name="Nowell W R."/>
        </authorList>
    </citation>
    <scope>NUCLEOTIDE SEQUENCE</scope>
</reference>